<dbReference type="EMBL" id="RSCD01000024">
    <property type="protein sequence ID" value="RSH83621.1"/>
    <property type="molecule type" value="Genomic_DNA"/>
</dbReference>
<dbReference type="AlphaFoldDB" id="A0A427XXS8"/>
<proteinExistence type="predicted"/>
<evidence type="ECO:0000313" key="2">
    <source>
        <dbReference type="EMBL" id="RSH83621.1"/>
    </source>
</evidence>
<accession>A0A427XXS8</accession>
<feature type="region of interest" description="Disordered" evidence="1">
    <location>
        <begin position="108"/>
        <end position="181"/>
    </location>
</feature>
<dbReference type="Proteomes" id="UP000279259">
    <property type="component" value="Unassembled WGS sequence"/>
</dbReference>
<keyword evidence="3" id="KW-1185">Reference proteome</keyword>
<feature type="compositionally biased region" description="Polar residues" evidence="1">
    <location>
        <begin position="158"/>
        <end position="181"/>
    </location>
</feature>
<name>A0A427XXS8_9TREE</name>
<evidence type="ECO:0000313" key="3">
    <source>
        <dbReference type="Proteomes" id="UP000279259"/>
    </source>
</evidence>
<protein>
    <submittedName>
        <fullName evidence="2">Uncharacterized protein</fullName>
    </submittedName>
</protein>
<sequence length="181" mass="19802">MAQAGILGNLKYDYTQRQWAVELGQALANFEHLSHPGQSLPYPNHDKAYIRSVITRHLTGHGLDHHRGQQCLVDLEWGEFRANTATTAPFFGLGSRHACSSWHQFRRVPTSASSTDRRRETAFISSDSSAKGSAAERRRASGGDLSREVRLGRGSALTEASTDIANAPAPQSTPMLVMSIS</sequence>
<feature type="compositionally biased region" description="Basic and acidic residues" evidence="1">
    <location>
        <begin position="134"/>
        <end position="151"/>
    </location>
</feature>
<reference evidence="2 3" key="1">
    <citation type="submission" date="2018-11" db="EMBL/GenBank/DDBJ databases">
        <title>Genome sequence of Saitozyma podzolica DSM 27192.</title>
        <authorList>
            <person name="Aliyu H."/>
            <person name="Gorte O."/>
            <person name="Ochsenreither K."/>
        </authorList>
    </citation>
    <scope>NUCLEOTIDE SEQUENCE [LARGE SCALE GENOMIC DNA]</scope>
    <source>
        <strain evidence="2 3">DSM 27192</strain>
    </source>
</reference>
<organism evidence="2 3">
    <name type="scientific">Saitozyma podzolica</name>
    <dbReference type="NCBI Taxonomy" id="1890683"/>
    <lineage>
        <taxon>Eukaryota</taxon>
        <taxon>Fungi</taxon>
        <taxon>Dikarya</taxon>
        <taxon>Basidiomycota</taxon>
        <taxon>Agaricomycotina</taxon>
        <taxon>Tremellomycetes</taxon>
        <taxon>Tremellales</taxon>
        <taxon>Trimorphomycetaceae</taxon>
        <taxon>Saitozyma</taxon>
    </lineage>
</organism>
<evidence type="ECO:0000256" key="1">
    <source>
        <dbReference type="SAM" id="MobiDB-lite"/>
    </source>
</evidence>
<comment type="caution">
    <text evidence="2">The sequence shown here is derived from an EMBL/GenBank/DDBJ whole genome shotgun (WGS) entry which is preliminary data.</text>
</comment>
<gene>
    <name evidence="2" type="ORF">EHS25_005525</name>
</gene>